<dbReference type="SUPFAM" id="SSF52402">
    <property type="entry name" value="Adenine nucleotide alpha hydrolases-like"/>
    <property type="match status" value="2"/>
</dbReference>
<evidence type="ECO:0000259" key="2">
    <source>
        <dbReference type="Pfam" id="PF00582"/>
    </source>
</evidence>
<proteinExistence type="inferred from homology"/>
<dbReference type="InterPro" id="IPR006015">
    <property type="entry name" value="Universal_stress_UspA"/>
</dbReference>
<dbReference type="PANTHER" id="PTHR46268:SF22">
    <property type="entry name" value="SENSOR PROTEIN KDPD-RELATED"/>
    <property type="match status" value="1"/>
</dbReference>
<comment type="similarity">
    <text evidence="1">Belongs to the universal stress protein A family.</text>
</comment>
<dbReference type="OrthoDB" id="9788959at2"/>
<keyword evidence="4" id="KW-1185">Reference proteome</keyword>
<dbReference type="Pfam" id="PF00582">
    <property type="entry name" value="Usp"/>
    <property type="match status" value="2"/>
</dbReference>
<dbReference type="AlphaFoldDB" id="A0A4S4NMW1"/>
<dbReference type="Proteomes" id="UP000308528">
    <property type="component" value="Unassembled WGS sequence"/>
</dbReference>
<reference evidence="3 4" key="1">
    <citation type="submission" date="2019-04" db="EMBL/GenBank/DDBJ databases">
        <title>Lewinella litorea sp. nov., isolated from a marine sand.</title>
        <authorList>
            <person name="Yoon J.-H."/>
        </authorList>
    </citation>
    <scope>NUCLEOTIDE SEQUENCE [LARGE SCALE GENOMIC DNA]</scope>
    <source>
        <strain evidence="3 4">HSMS-39</strain>
    </source>
</reference>
<feature type="domain" description="UspA" evidence="2">
    <location>
        <begin position="195"/>
        <end position="263"/>
    </location>
</feature>
<evidence type="ECO:0000313" key="4">
    <source>
        <dbReference type="Proteomes" id="UP000308528"/>
    </source>
</evidence>
<feature type="domain" description="UspA" evidence="2">
    <location>
        <begin position="1"/>
        <end position="135"/>
    </location>
</feature>
<name>A0A4S4NMW1_9BACT</name>
<dbReference type="InterPro" id="IPR006016">
    <property type="entry name" value="UspA"/>
</dbReference>
<dbReference type="EMBL" id="SRSF01000002">
    <property type="protein sequence ID" value="THH40297.1"/>
    <property type="molecule type" value="Genomic_DNA"/>
</dbReference>
<dbReference type="Gene3D" id="3.40.50.620">
    <property type="entry name" value="HUPs"/>
    <property type="match status" value="2"/>
</dbReference>
<evidence type="ECO:0000313" key="3">
    <source>
        <dbReference type="EMBL" id="THH40297.1"/>
    </source>
</evidence>
<dbReference type="PRINTS" id="PR01438">
    <property type="entry name" value="UNVRSLSTRESS"/>
</dbReference>
<gene>
    <name evidence="3" type="ORF">E4021_06050</name>
</gene>
<evidence type="ECO:0000256" key="1">
    <source>
        <dbReference type="ARBA" id="ARBA00008791"/>
    </source>
</evidence>
<dbReference type="RefSeq" id="WP_136457421.1">
    <property type="nucleotide sequence ID" value="NZ_SRSF01000002.1"/>
</dbReference>
<dbReference type="CDD" id="cd00293">
    <property type="entry name" value="USP-like"/>
    <property type="match status" value="1"/>
</dbReference>
<protein>
    <recommendedName>
        <fullName evidence="2">UspA domain-containing protein</fullName>
    </recommendedName>
</protein>
<dbReference type="InterPro" id="IPR014729">
    <property type="entry name" value="Rossmann-like_a/b/a_fold"/>
</dbReference>
<dbReference type="PANTHER" id="PTHR46268">
    <property type="entry name" value="STRESS RESPONSE PROTEIN NHAX"/>
    <property type="match status" value="1"/>
</dbReference>
<sequence length="274" mass="30963">MRHILVPTDFSASADNAVAYARLLASEFSARIALAHVHPIPQDPLRIGEWKKESYEEQEAILEQHAGWLRSTGLDVDVILQFGNAVSRLKRIVHREAIDLIVMGCQGEHYLSAKFFGSTTTALMDEVNTPILAVPVGFAPSFPRNPMWATDRRPVRSTKTLEPLYQLVDRATTELRVFHYQEAGENALPDDRFKELLAEVRHDYFVQLADGDTVEGAIRKFVRMTGVDLITVLHRQSSWLSRLITGSYTRSIVWRTPVPVLILQEVHSFSSVSK</sequence>
<accession>A0A4S4NMW1</accession>
<comment type="caution">
    <text evidence="3">The sequence shown here is derived from an EMBL/GenBank/DDBJ whole genome shotgun (WGS) entry which is preliminary data.</text>
</comment>
<organism evidence="3 4">
    <name type="scientific">Neolewinella litorea</name>
    <dbReference type="NCBI Taxonomy" id="2562452"/>
    <lineage>
        <taxon>Bacteria</taxon>
        <taxon>Pseudomonadati</taxon>
        <taxon>Bacteroidota</taxon>
        <taxon>Saprospiria</taxon>
        <taxon>Saprospirales</taxon>
        <taxon>Lewinellaceae</taxon>
        <taxon>Neolewinella</taxon>
    </lineage>
</organism>